<evidence type="ECO:0000313" key="1">
    <source>
        <dbReference type="EMBL" id="CDW48696.1"/>
    </source>
</evidence>
<feature type="non-terminal residue" evidence="1">
    <location>
        <position position="41"/>
    </location>
</feature>
<accession>A0A0K2VFI8</accession>
<reference evidence="1" key="1">
    <citation type="submission" date="2014-05" db="EMBL/GenBank/DDBJ databases">
        <authorList>
            <person name="Chronopoulou M."/>
        </authorList>
    </citation>
    <scope>NUCLEOTIDE SEQUENCE</scope>
    <source>
        <tissue evidence="1">Whole organism</tissue>
    </source>
</reference>
<name>A0A0K2VFI8_LEPSM</name>
<organism evidence="1">
    <name type="scientific">Lepeophtheirus salmonis</name>
    <name type="common">Salmon louse</name>
    <name type="synonym">Caligus salmonis</name>
    <dbReference type="NCBI Taxonomy" id="72036"/>
    <lineage>
        <taxon>Eukaryota</taxon>
        <taxon>Metazoa</taxon>
        <taxon>Ecdysozoa</taxon>
        <taxon>Arthropoda</taxon>
        <taxon>Crustacea</taxon>
        <taxon>Multicrustacea</taxon>
        <taxon>Hexanauplia</taxon>
        <taxon>Copepoda</taxon>
        <taxon>Siphonostomatoida</taxon>
        <taxon>Caligidae</taxon>
        <taxon>Lepeophtheirus</taxon>
    </lineage>
</organism>
<protein>
    <submittedName>
        <fullName evidence="1">Uncharacterized protein</fullName>
    </submittedName>
</protein>
<sequence>MMMPILRSNKIENIDRYMHLGRLVVCFTLKYSSKLTCKNVL</sequence>
<proteinExistence type="predicted"/>
<dbReference type="AlphaFoldDB" id="A0A0K2VFI8"/>
<dbReference type="EMBL" id="HACA01031335">
    <property type="protein sequence ID" value="CDW48696.1"/>
    <property type="molecule type" value="Transcribed_RNA"/>
</dbReference>